<evidence type="ECO:0008006" key="4">
    <source>
        <dbReference type="Google" id="ProtNLM"/>
    </source>
</evidence>
<evidence type="ECO:0000256" key="1">
    <source>
        <dbReference type="SAM" id="Phobius"/>
    </source>
</evidence>
<evidence type="ECO:0000313" key="2">
    <source>
        <dbReference type="EMBL" id="GGH01319.1"/>
    </source>
</evidence>
<gene>
    <name evidence="2" type="ORF">GCM10007420_16710</name>
</gene>
<keyword evidence="1" id="KW-0812">Transmembrane</keyword>
<evidence type="ECO:0000313" key="3">
    <source>
        <dbReference type="Proteomes" id="UP000648722"/>
    </source>
</evidence>
<keyword evidence="1" id="KW-0472">Membrane</keyword>
<name>A0ABQ1XRU5_9PROT</name>
<reference evidence="3" key="1">
    <citation type="journal article" date="2019" name="Int. J. Syst. Evol. Microbiol.">
        <title>The Global Catalogue of Microorganisms (GCM) 10K type strain sequencing project: providing services to taxonomists for standard genome sequencing and annotation.</title>
        <authorList>
            <consortium name="The Broad Institute Genomics Platform"/>
            <consortium name="The Broad Institute Genome Sequencing Center for Infectious Disease"/>
            <person name="Wu L."/>
            <person name="Ma J."/>
        </authorList>
    </citation>
    <scope>NUCLEOTIDE SEQUENCE [LARGE SCALE GENOMIC DNA]</scope>
    <source>
        <strain evidence="3">CGMCC 1.12766</strain>
    </source>
</reference>
<dbReference type="RefSeq" id="WP_188452126.1">
    <property type="nucleotide sequence ID" value="NZ_BMFS01000007.1"/>
</dbReference>
<comment type="caution">
    <text evidence="2">The sequence shown here is derived from an EMBL/GenBank/DDBJ whole genome shotgun (WGS) entry which is preliminary data.</text>
</comment>
<feature type="transmembrane region" description="Helical" evidence="1">
    <location>
        <begin position="244"/>
        <end position="265"/>
    </location>
</feature>
<feature type="transmembrane region" description="Helical" evidence="1">
    <location>
        <begin position="23"/>
        <end position="44"/>
    </location>
</feature>
<feature type="transmembrane region" description="Helical" evidence="1">
    <location>
        <begin position="203"/>
        <end position="224"/>
    </location>
</feature>
<keyword evidence="3" id="KW-1185">Reference proteome</keyword>
<feature type="transmembrane region" description="Helical" evidence="1">
    <location>
        <begin position="50"/>
        <end position="73"/>
    </location>
</feature>
<feature type="transmembrane region" description="Helical" evidence="1">
    <location>
        <begin position="94"/>
        <end position="125"/>
    </location>
</feature>
<proteinExistence type="predicted"/>
<protein>
    <recommendedName>
        <fullName evidence="4">Glycerophosphoryl diester phosphodiesterase membrane domain-containing protein</fullName>
    </recommendedName>
</protein>
<dbReference type="Proteomes" id="UP000648722">
    <property type="component" value="Unassembled WGS sequence"/>
</dbReference>
<keyword evidence="1" id="KW-1133">Transmembrane helix</keyword>
<organism evidence="2 3">
    <name type="scientific">Glycocaulis albus</name>
    <dbReference type="NCBI Taxonomy" id="1382801"/>
    <lineage>
        <taxon>Bacteria</taxon>
        <taxon>Pseudomonadati</taxon>
        <taxon>Pseudomonadota</taxon>
        <taxon>Alphaproteobacteria</taxon>
        <taxon>Maricaulales</taxon>
        <taxon>Maricaulaceae</taxon>
        <taxon>Glycocaulis</taxon>
    </lineage>
</organism>
<feature type="transmembrane region" description="Helical" evidence="1">
    <location>
        <begin position="145"/>
        <end position="170"/>
    </location>
</feature>
<accession>A0ABQ1XRU5</accession>
<dbReference type="EMBL" id="BMFS01000007">
    <property type="protein sequence ID" value="GGH01319.1"/>
    <property type="molecule type" value="Genomic_DNA"/>
</dbReference>
<sequence length="282" mass="29273">MKLIHADALQDGLALLLRHPRPVLAASAVCAGVAALEALVFSLTGETGPGLIGVTLLFILGFHAWVIAAVLVTRPALGLAGGDIQDRARDVSRLVLVAGLTLILVFTVLGTAFVMLAFMLGALAILGAERTGLTEPPEGFVNIFALFNTAEWIIAVALIAVFAGFGLWFISRLLPGIPATLARGKVQLLAAWPILQGRGLGGFLTGTLAILPGVILLVAFAFLVESVTGYNPAQGVRADALNPLGIALLRAVLVGGSAAFVLAPLMGVHARLYMKFTSQTPD</sequence>